<name>A0ABQ3VQN8_9CHLR</name>
<dbReference type="RefSeq" id="WP_201365234.1">
    <property type="nucleotide sequence ID" value="NZ_BNJJ01000018.1"/>
</dbReference>
<accession>A0ABQ3VQN8</accession>
<reference evidence="1 2" key="1">
    <citation type="journal article" date="2021" name="Int. J. Syst. Evol. Microbiol.">
        <title>Reticulibacter mediterranei gen. nov., sp. nov., within the new family Reticulibacteraceae fam. nov., and Ktedonospora formicarum gen. nov., sp. nov., Ktedonobacter robiniae sp. nov., Dictyobacter formicarum sp. nov. and Dictyobacter arantiisoli sp. nov., belonging to the class Ktedonobacteria.</title>
        <authorList>
            <person name="Yabe S."/>
            <person name="Zheng Y."/>
            <person name="Wang C.M."/>
            <person name="Sakai Y."/>
            <person name="Abe K."/>
            <person name="Yokota A."/>
            <person name="Donadio S."/>
            <person name="Cavaletti L."/>
            <person name="Monciardini P."/>
        </authorList>
    </citation>
    <scope>NUCLEOTIDE SEQUENCE [LARGE SCALE GENOMIC DNA]</scope>
    <source>
        <strain evidence="1 2">SOSP1-9</strain>
    </source>
</reference>
<sequence length="86" mass="9923">MPEEKVLKFDCGYCGKETTAIVTVMPNLKMSVTQTITNTFYCEHCSRPNKVEVPAYWNTRRLVLGRDKGFLDYRDEIPTFQGETLP</sequence>
<dbReference type="Proteomes" id="UP000635565">
    <property type="component" value="Unassembled WGS sequence"/>
</dbReference>
<dbReference type="EMBL" id="BNJJ01000018">
    <property type="protein sequence ID" value="GHO87708.1"/>
    <property type="molecule type" value="Genomic_DNA"/>
</dbReference>
<evidence type="ECO:0000313" key="2">
    <source>
        <dbReference type="Proteomes" id="UP000635565"/>
    </source>
</evidence>
<protein>
    <recommendedName>
        <fullName evidence="3">CpXC domain-containing protein</fullName>
    </recommendedName>
</protein>
<keyword evidence="2" id="KW-1185">Reference proteome</keyword>
<comment type="caution">
    <text evidence="1">The sequence shown here is derived from an EMBL/GenBank/DDBJ whole genome shotgun (WGS) entry which is preliminary data.</text>
</comment>
<evidence type="ECO:0008006" key="3">
    <source>
        <dbReference type="Google" id="ProtNLM"/>
    </source>
</evidence>
<gene>
    <name evidence="1" type="ORF">KSZ_57140</name>
</gene>
<evidence type="ECO:0000313" key="1">
    <source>
        <dbReference type="EMBL" id="GHO87708.1"/>
    </source>
</evidence>
<organism evidence="1 2">
    <name type="scientific">Dictyobacter formicarum</name>
    <dbReference type="NCBI Taxonomy" id="2778368"/>
    <lineage>
        <taxon>Bacteria</taxon>
        <taxon>Bacillati</taxon>
        <taxon>Chloroflexota</taxon>
        <taxon>Ktedonobacteria</taxon>
        <taxon>Ktedonobacterales</taxon>
        <taxon>Dictyobacteraceae</taxon>
        <taxon>Dictyobacter</taxon>
    </lineage>
</organism>
<proteinExistence type="predicted"/>